<dbReference type="EMBL" id="JBHFFA010000003">
    <property type="protein sequence ID" value="KAL2632997.1"/>
    <property type="molecule type" value="Genomic_DNA"/>
</dbReference>
<keyword evidence="11 18" id="KW-0067">ATP-binding</keyword>
<feature type="binding site" evidence="18">
    <location>
        <position position="393"/>
    </location>
    <ligand>
        <name>ATP</name>
        <dbReference type="ChEBI" id="CHEBI:30616"/>
    </ligand>
</feature>
<evidence type="ECO:0000256" key="12">
    <source>
        <dbReference type="ARBA" id="ARBA00022989"/>
    </source>
</evidence>
<comment type="caution">
    <text evidence="22">The sequence shown here is derived from an EMBL/GenBank/DDBJ whole genome shotgun (WGS) entry which is preliminary data.</text>
</comment>
<evidence type="ECO:0000256" key="7">
    <source>
        <dbReference type="ARBA" id="ARBA00022692"/>
    </source>
</evidence>
<sequence length="697" mass="75732">MDSRFSAVGWTVLCLTVISTVNTKGAASRDSGKFDLGFRKSVVDFQRGRSLAGSSGVQCPINLKDLSDVKFAITDTCTKTPPASSALNNTWPPGPRDPCCNIVLTAYAILQAVWTQESNYFRVENEQVLRLCVDEFIQKIEEFGTGLDVTMCFSESFYKYSNRDPSLCGPVTVKDYEALLPKSSIDSVRSACQGNLLERQTCGICESQAHQLFLQLAQIAVSNNISLNSPDGNVTDLGAAKTYDCIYDTVTFISAILLDEGPADPGAQLCLYIMPVPPPDDDSSNKALIIGLTVAAGVILLLATCLIYYYVRAKKKGATAGLAAWHLISGGSRKSSRSSRSGILAARGGVVLFEYEEIKAATDNFSPSNHIGSGGFGSVYKGTVRDGTVVAVKRLKNCSNDGEAEFVNEVEVINRVRHRNLVRLRGCCMDDSTHQRLLVYDFLPGGSLNDHLFSTPEKSGILSWPQRSRIAIDIARGLTYLHNDTSPPIFHRDIKASNVLLDEDFNACLADFGLARLTLEGQSHMTASTVAGTHGYMAPEYAMYGKLTDKSDVYSFGVVLLEIMSGRKALDPSQIATPRFLISDWCWSVLESEGSVMSVIDERIRENTNPQELAVQERFVITGMLCSHSHDAVRPSMAEALKHLEGDLPVPSLPSTPAPLYAESSSYKKFLGDTTIVSNSSVSGSFSTALSARAEPR</sequence>
<feature type="domain" description="Protein kinase" evidence="21">
    <location>
        <begin position="365"/>
        <end position="646"/>
    </location>
</feature>
<dbReference type="SUPFAM" id="SSF56112">
    <property type="entry name" value="Protein kinase-like (PK-like)"/>
    <property type="match status" value="1"/>
</dbReference>
<dbReference type="InterPro" id="IPR017441">
    <property type="entry name" value="Protein_kinase_ATP_BS"/>
</dbReference>
<dbReference type="InterPro" id="IPR008271">
    <property type="entry name" value="Ser/Thr_kinase_AS"/>
</dbReference>
<dbReference type="AlphaFoldDB" id="A0ABD1YTF8"/>
<comment type="catalytic activity">
    <reaction evidence="16">
        <text>L-threonyl-[protein] + ATP = O-phospho-L-threonyl-[protein] + ADP + H(+)</text>
        <dbReference type="Rhea" id="RHEA:46608"/>
        <dbReference type="Rhea" id="RHEA-COMP:11060"/>
        <dbReference type="Rhea" id="RHEA-COMP:11605"/>
        <dbReference type="ChEBI" id="CHEBI:15378"/>
        <dbReference type="ChEBI" id="CHEBI:30013"/>
        <dbReference type="ChEBI" id="CHEBI:30616"/>
        <dbReference type="ChEBI" id="CHEBI:61977"/>
        <dbReference type="ChEBI" id="CHEBI:456216"/>
        <dbReference type="EC" id="2.7.11.1"/>
    </reaction>
</comment>
<dbReference type="FunFam" id="3.30.200.20:FF:000542">
    <property type="entry name" value="Receptor-like serine/threonine-protein kinase At4g25390"/>
    <property type="match status" value="1"/>
</dbReference>
<proteinExistence type="predicted"/>
<dbReference type="Gene3D" id="3.30.200.20">
    <property type="entry name" value="Phosphorylase Kinase, domain 1"/>
    <property type="match status" value="1"/>
</dbReference>
<dbReference type="PROSITE" id="PS00108">
    <property type="entry name" value="PROTEIN_KINASE_ST"/>
    <property type="match status" value="1"/>
</dbReference>
<evidence type="ECO:0000256" key="3">
    <source>
        <dbReference type="ARBA" id="ARBA00012513"/>
    </source>
</evidence>
<keyword evidence="8 20" id="KW-0732">Signal</keyword>
<dbReference type="PROSITE" id="PS50011">
    <property type="entry name" value="PROTEIN_KINASE_DOM"/>
    <property type="match status" value="1"/>
</dbReference>
<protein>
    <recommendedName>
        <fullName evidence="3">non-specific serine/threonine protein kinase</fullName>
        <ecNumber evidence="3">2.7.11.1</ecNumber>
    </recommendedName>
</protein>
<evidence type="ECO:0000256" key="16">
    <source>
        <dbReference type="ARBA" id="ARBA00047899"/>
    </source>
</evidence>
<evidence type="ECO:0000256" key="8">
    <source>
        <dbReference type="ARBA" id="ARBA00022729"/>
    </source>
</evidence>
<evidence type="ECO:0000256" key="6">
    <source>
        <dbReference type="ARBA" id="ARBA00022679"/>
    </source>
</evidence>
<evidence type="ECO:0000256" key="2">
    <source>
        <dbReference type="ARBA" id="ARBA00004479"/>
    </source>
</evidence>
<dbReference type="GO" id="GO:0005886">
    <property type="term" value="C:plasma membrane"/>
    <property type="evidence" value="ECO:0007669"/>
    <property type="project" value="UniProtKB-SubCell"/>
</dbReference>
<evidence type="ECO:0000256" key="15">
    <source>
        <dbReference type="ARBA" id="ARBA00023180"/>
    </source>
</evidence>
<evidence type="ECO:0000256" key="14">
    <source>
        <dbReference type="ARBA" id="ARBA00023170"/>
    </source>
</evidence>
<keyword evidence="14" id="KW-0675">Receptor</keyword>
<dbReference type="PANTHER" id="PTHR47989">
    <property type="entry name" value="OS01G0750732 PROTEIN"/>
    <property type="match status" value="1"/>
</dbReference>
<dbReference type="PROSITE" id="PS00107">
    <property type="entry name" value="PROTEIN_KINASE_ATP"/>
    <property type="match status" value="1"/>
</dbReference>
<keyword evidence="7 19" id="KW-0812">Transmembrane</keyword>
<dbReference type="Gene3D" id="1.10.510.10">
    <property type="entry name" value="Transferase(Phosphotransferase) domain 1"/>
    <property type="match status" value="1"/>
</dbReference>
<evidence type="ECO:0000256" key="10">
    <source>
        <dbReference type="ARBA" id="ARBA00022777"/>
    </source>
</evidence>
<evidence type="ECO:0000256" key="11">
    <source>
        <dbReference type="ARBA" id="ARBA00022840"/>
    </source>
</evidence>
<keyword evidence="13 19" id="KW-0472">Membrane</keyword>
<dbReference type="CDD" id="cd14066">
    <property type="entry name" value="STKc_IRAK"/>
    <property type="match status" value="1"/>
</dbReference>
<dbReference type="SMART" id="SM00220">
    <property type="entry name" value="S_TKc"/>
    <property type="match status" value="1"/>
</dbReference>
<keyword evidence="15" id="KW-0325">Glycoprotein</keyword>
<reference evidence="22 23" key="1">
    <citation type="submission" date="2024-09" db="EMBL/GenBank/DDBJ databases">
        <title>Chromosome-scale assembly of Riccia fluitans.</title>
        <authorList>
            <person name="Paukszto L."/>
            <person name="Sawicki J."/>
            <person name="Karawczyk K."/>
            <person name="Piernik-Szablinska J."/>
            <person name="Szczecinska M."/>
            <person name="Mazdziarz M."/>
        </authorList>
    </citation>
    <scope>NUCLEOTIDE SEQUENCE [LARGE SCALE GENOMIC DNA]</scope>
    <source>
        <strain evidence="22">Rf_01</strain>
        <tissue evidence="22">Aerial parts of the thallus</tissue>
    </source>
</reference>
<evidence type="ECO:0000256" key="17">
    <source>
        <dbReference type="ARBA" id="ARBA00048679"/>
    </source>
</evidence>
<feature type="chain" id="PRO_5044893220" description="non-specific serine/threonine protein kinase" evidence="20">
    <location>
        <begin position="24"/>
        <end position="697"/>
    </location>
</feature>
<dbReference type="EC" id="2.7.11.1" evidence="3"/>
<keyword evidence="5" id="KW-0723">Serine/threonine-protein kinase</keyword>
<dbReference type="InterPro" id="IPR043891">
    <property type="entry name" value="SPARK"/>
</dbReference>
<dbReference type="Pfam" id="PF07714">
    <property type="entry name" value="PK_Tyr_Ser-Thr"/>
    <property type="match status" value="1"/>
</dbReference>
<dbReference type="PANTHER" id="PTHR47989:SF62">
    <property type="entry name" value="OS05G0423500 PROTEIN"/>
    <property type="match status" value="1"/>
</dbReference>
<evidence type="ECO:0000256" key="18">
    <source>
        <dbReference type="PROSITE-ProRule" id="PRU10141"/>
    </source>
</evidence>
<dbReference type="InterPro" id="IPR000719">
    <property type="entry name" value="Prot_kinase_dom"/>
</dbReference>
<evidence type="ECO:0000256" key="9">
    <source>
        <dbReference type="ARBA" id="ARBA00022741"/>
    </source>
</evidence>
<evidence type="ECO:0000256" key="20">
    <source>
        <dbReference type="SAM" id="SignalP"/>
    </source>
</evidence>
<keyword evidence="10" id="KW-0418">Kinase</keyword>
<evidence type="ECO:0000259" key="21">
    <source>
        <dbReference type="PROSITE" id="PS50011"/>
    </source>
</evidence>
<evidence type="ECO:0000256" key="13">
    <source>
        <dbReference type="ARBA" id="ARBA00023136"/>
    </source>
</evidence>
<dbReference type="InterPro" id="IPR001245">
    <property type="entry name" value="Ser-Thr/Tyr_kinase_cat_dom"/>
</dbReference>
<evidence type="ECO:0000256" key="19">
    <source>
        <dbReference type="SAM" id="Phobius"/>
    </source>
</evidence>
<evidence type="ECO:0000313" key="22">
    <source>
        <dbReference type="EMBL" id="KAL2632997.1"/>
    </source>
</evidence>
<keyword evidence="4" id="KW-1003">Cell membrane</keyword>
<evidence type="ECO:0000256" key="5">
    <source>
        <dbReference type="ARBA" id="ARBA00022527"/>
    </source>
</evidence>
<evidence type="ECO:0000256" key="4">
    <source>
        <dbReference type="ARBA" id="ARBA00022475"/>
    </source>
</evidence>
<keyword evidence="12 19" id="KW-1133">Transmembrane helix</keyword>
<accession>A0ABD1YTF8</accession>
<feature type="signal peptide" evidence="20">
    <location>
        <begin position="1"/>
        <end position="23"/>
    </location>
</feature>
<name>A0ABD1YTF8_9MARC</name>
<dbReference type="GO" id="GO:0005524">
    <property type="term" value="F:ATP binding"/>
    <property type="evidence" value="ECO:0007669"/>
    <property type="project" value="UniProtKB-UniRule"/>
</dbReference>
<feature type="transmembrane region" description="Helical" evidence="19">
    <location>
        <begin position="287"/>
        <end position="311"/>
    </location>
</feature>
<comment type="subcellular location">
    <subcellularLocation>
        <location evidence="1">Cell membrane</location>
        <topology evidence="1">Single-pass membrane protein</topology>
    </subcellularLocation>
    <subcellularLocation>
        <location evidence="2">Membrane</location>
        <topology evidence="2">Single-pass type I membrane protein</topology>
    </subcellularLocation>
</comment>
<organism evidence="22 23">
    <name type="scientific">Riccia fluitans</name>
    <dbReference type="NCBI Taxonomy" id="41844"/>
    <lineage>
        <taxon>Eukaryota</taxon>
        <taxon>Viridiplantae</taxon>
        <taxon>Streptophyta</taxon>
        <taxon>Embryophyta</taxon>
        <taxon>Marchantiophyta</taxon>
        <taxon>Marchantiopsida</taxon>
        <taxon>Marchantiidae</taxon>
        <taxon>Marchantiales</taxon>
        <taxon>Ricciaceae</taxon>
        <taxon>Riccia</taxon>
    </lineage>
</organism>
<evidence type="ECO:0000313" key="23">
    <source>
        <dbReference type="Proteomes" id="UP001605036"/>
    </source>
</evidence>
<keyword evidence="23" id="KW-1185">Reference proteome</keyword>
<gene>
    <name evidence="22" type="ORF">R1flu_004476</name>
</gene>
<dbReference type="InterPro" id="IPR011009">
    <property type="entry name" value="Kinase-like_dom_sf"/>
</dbReference>
<keyword evidence="6" id="KW-0808">Transferase</keyword>
<dbReference type="Pfam" id="PF19160">
    <property type="entry name" value="SPARK"/>
    <property type="match status" value="1"/>
</dbReference>
<dbReference type="GO" id="GO:0004674">
    <property type="term" value="F:protein serine/threonine kinase activity"/>
    <property type="evidence" value="ECO:0007669"/>
    <property type="project" value="UniProtKB-KW"/>
</dbReference>
<comment type="catalytic activity">
    <reaction evidence="17">
        <text>L-seryl-[protein] + ATP = O-phospho-L-seryl-[protein] + ADP + H(+)</text>
        <dbReference type="Rhea" id="RHEA:17989"/>
        <dbReference type="Rhea" id="RHEA-COMP:9863"/>
        <dbReference type="Rhea" id="RHEA-COMP:11604"/>
        <dbReference type="ChEBI" id="CHEBI:15378"/>
        <dbReference type="ChEBI" id="CHEBI:29999"/>
        <dbReference type="ChEBI" id="CHEBI:30616"/>
        <dbReference type="ChEBI" id="CHEBI:83421"/>
        <dbReference type="ChEBI" id="CHEBI:456216"/>
        <dbReference type="EC" id="2.7.11.1"/>
    </reaction>
</comment>
<evidence type="ECO:0000256" key="1">
    <source>
        <dbReference type="ARBA" id="ARBA00004162"/>
    </source>
</evidence>
<dbReference type="Proteomes" id="UP001605036">
    <property type="component" value="Unassembled WGS sequence"/>
</dbReference>
<dbReference type="FunFam" id="1.10.510.10:FF:000287">
    <property type="entry name" value="probable LRR receptor-like serine/threonine-protein kinase RKF3"/>
    <property type="match status" value="1"/>
</dbReference>
<keyword evidence="9 18" id="KW-0547">Nucleotide-binding</keyword>